<dbReference type="EMBL" id="JBHLTG010000011">
    <property type="protein sequence ID" value="MFC0682090.1"/>
    <property type="molecule type" value="Genomic_DNA"/>
</dbReference>
<keyword evidence="3" id="KW-1185">Reference proteome</keyword>
<organism evidence="2 3">
    <name type="scientific">Lysobacter korlensis</name>
    <dbReference type="NCBI Taxonomy" id="553636"/>
    <lineage>
        <taxon>Bacteria</taxon>
        <taxon>Pseudomonadati</taxon>
        <taxon>Pseudomonadota</taxon>
        <taxon>Gammaproteobacteria</taxon>
        <taxon>Lysobacterales</taxon>
        <taxon>Lysobacteraceae</taxon>
        <taxon>Lysobacter</taxon>
    </lineage>
</organism>
<feature type="transmembrane region" description="Helical" evidence="1">
    <location>
        <begin position="63"/>
        <end position="89"/>
    </location>
</feature>
<keyword evidence="1" id="KW-0472">Membrane</keyword>
<keyword evidence="1" id="KW-0812">Transmembrane</keyword>
<feature type="transmembrane region" description="Helical" evidence="1">
    <location>
        <begin position="170"/>
        <end position="191"/>
    </location>
</feature>
<feature type="transmembrane region" description="Helical" evidence="1">
    <location>
        <begin position="6"/>
        <end position="29"/>
    </location>
</feature>
<evidence type="ECO:0000256" key="1">
    <source>
        <dbReference type="SAM" id="Phobius"/>
    </source>
</evidence>
<gene>
    <name evidence="2" type="ORF">ACFFGH_30035</name>
</gene>
<sequence>MNVDALLEYAIWSFAVLAIGGGAAAAVASTWPRRQWLIVPAAGVVALVLLLGLFGLVPEPPFHALGVLAGLGLGVIGVAGGSPVVILILRAASANAVPGTHGGILVDGKGDTPPPRREILRGGATIGYLERAAVIGCILAGQPGGVAVLVAIKGLGRFSELENALARERFLIGSLASLLWAGACVAAVMIWW</sequence>
<protein>
    <submittedName>
        <fullName evidence="2">Uncharacterized protein</fullName>
    </submittedName>
</protein>
<proteinExistence type="predicted"/>
<dbReference type="RefSeq" id="WP_386675784.1">
    <property type="nucleotide sequence ID" value="NZ_JBHLTG010000011.1"/>
</dbReference>
<reference evidence="2 3" key="1">
    <citation type="submission" date="2024-09" db="EMBL/GenBank/DDBJ databases">
        <authorList>
            <person name="Sun Q."/>
            <person name="Mori K."/>
        </authorList>
    </citation>
    <scope>NUCLEOTIDE SEQUENCE [LARGE SCALE GENOMIC DNA]</scope>
    <source>
        <strain evidence="2 3">KCTC 23076</strain>
    </source>
</reference>
<dbReference type="Proteomes" id="UP001589896">
    <property type="component" value="Unassembled WGS sequence"/>
</dbReference>
<comment type="caution">
    <text evidence="2">The sequence shown here is derived from an EMBL/GenBank/DDBJ whole genome shotgun (WGS) entry which is preliminary data.</text>
</comment>
<evidence type="ECO:0000313" key="3">
    <source>
        <dbReference type="Proteomes" id="UP001589896"/>
    </source>
</evidence>
<feature type="transmembrane region" description="Helical" evidence="1">
    <location>
        <begin position="36"/>
        <end position="57"/>
    </location>
</feature>
<name>A0ABV6RYN6_9GAMM</name>
<keyword evidence="1" id="KW-1133">Transmembrane helix</keyword>
<evidence type="ECO:0000313" key="2">
    <source>
        <dbReference type="EMBL" id="MFC0682090.1"/>
    </source>
</evidence>
<accession>A0ABV6RYN6</accession>